<name>A0ABP4LVJ0_9ACTN</name>
<proteinExistence type="predicted"/>
<keyword evidence="1" id="KW-0812">Transmembrane</keyword>
<comment type="caution">
    <text evidence="2">The sequence shown here is derived from an EMBL/GenBank/DDBJ whole genome shotgun (WGS) entry which is preliminary data.</text>
</comment>
<organism evidence="2 3">
    <name type="scientific">Dactylosporangium maewongense</name>
    <dbReference type="NCBI Taxonomy" id="634393"/>
    <lineage>
        <taxon>Bacteria</taxon>
        <taxon>Bacillati</taxon>
        <taxon>Actinomycetota</taxon>
        <taxon>Actinomycetes</taxon>
        <taxon>Micromonosporales</taxon>
        <taxon>Micromonosporaceae</taxon>
        <taxon>Dactylosporangium</taxon>
    </lineage>
</organism>
<dbReference type="EMBL" id="BAAAQD010000011">
    <property type="protein sequence ID" value="GAA1531437.1"/>
    <property type="molecule type" value="Genomic_DNA"/>
</dbReference>
<feature type="transmembrane region" description="Helical" evidence="1">
    <location>
        <begin position="147"/>
        <end position="169"/>
    </location>
</feature>
<evidence type="ECO:0000256" key="1">
    <source>
        <dbReference type="SAM" id="Phobius"/>
    </source>
</evidence>
<gene>
    <name evidence="2" type="ORF">GCM10009827_056450</name>
</gene>
<keyword evidence="1" id="KW-0472">Membrane</keyword>
<dbReference type="RefSeq" id="WP_344505180.1">
    <property type="nucleotide sequence ID" value="NZ_BAAAQD010000011.1"/>
</dbReference>
<feature type="transmembrane region" description="Helical" evidence="1">
    <location>
        <begin position="65"/>
        <end position="85"/>
    </location>
</feature>
<sequence length="225" mass="24483">MSLSDFERERLLTDALMYEGQQHWLHYRHIEQERNQFLGYFFTLLVAIVGFFVAISAQMANWEDVAVGVSSMAWALGLVSLLILASVRKFGAALRAYDRDIARIRASLFAAADGKRTHLATDRVTVGGGVRPTTLHRMFDPQFTAEAIVGTTIAVAFGVQVVVAAGTLLSDSFTVTQRAFACGLVFASVAGAVAAVRMWLRPGETHLAGQGCDGGNMFETRTYNG</sequence>
<keyword evidence="1" id="KW-1133">Transmembrane helix</keyword>
<reference evidence="3" key="1">
    <citation type="journal article" date="2019" name="Int. J. Syst. Evol. Microbiol.">
        <title>The Global Catalogue of Microorganisms (GCM) 10K type strain sequencing project: providing services to taxonomists for standard genome sequencing and annotation.</title>
        <authorList>
            <consortium name="The Broad Institute Genomics Platform"/>
            <consortium name="The Broad Institute Genome Sequencing Center for Infectious Disease"/>
            <person name="Wu L."/>
            <person name="Ma J."/>
        </authorList>
    </citation>
    <scope>NUCLEOTIDE SEQUENCE [LARGE SCALE GENOMIC DNA]</scope>
    <source>
        <strain evidence="3">JCM 15933</strain>
    </source>
</reference>
<accession>A0ABP4LVJ0</accession>
<dbReference type="Proteomes" id="UP001501470">
    <property type="component" value="Unassembled WGS sequence"/>
</dbReference>
<evidence type="ECO:0000313" key="3">
    <source>
        <dbReference type="Proteomes" id="UP001501470"/>
    </source>
</evidence>
<feature type="transmembrane region" description="Helical" evidence="1">
    <location>
        <begin position="175"/>
        <end position="196"/>
    </location>
</feature>
<evidence type="ECO:0008006" key="4">
    <source>
        <dbReference type="Google" id="ProtNLM"/>
    </source>
</evidence>
<protein>
    <recommendedName>
        <fullName evidence="4">SMODS and SLOG-associating 2TM effector domain-containing protein</fullName>
    </recommendedName>
</protein>
<feature type="transmembrane region" description="Helical" evidence="1">
    <location>
        <begin position="37"/>
        <end position="59"/>
    </location>
</feature>
<evidence type="ECO:0000313" key="2">
    <source>
        <dbReference type="EMBL" id="GAA1531437.1"/>
    </source>
</evidence>
<keyword evidence="3" id="KW-1185">Reference proteome</keyword>